<accession>A0A2S1PDX5</accession>
<dbReference type="GeneID" id="65113135"/>
<dbReference type="RefSeq" id="YP_010095499.1">
    <property type="nucleotide sequence ID" value="NC_055746.1"/>
</dbReference>
<proteinExistence type="predicted"/>
<name>A0A2S1PDX5_9CAUD</name>
<dbReference type="KEGG" id="vg:65113135"/>
<protein>
    <submittedName>
        <fullName evidence="1">Uncharacterized protein</fullName>
    </submittedName>
</protein>
<evidence type="ECO:0000313" key="2">
    <source>
        <dbReference type="Proteomes" id="UP000246321"/>
    </source>
</evidence>
<dbReference type="Proteomes" id="UP000246321">
    <property type="component" value="Segment"/>
</dbReference>
<organism evidence="1 2">
    <name type="scientific">Aeromonas phage 50AhydR13PP</name>
    <dbReference type="NCBI Taxonomy" id="2163978"/>
    <lineage>
        <taxon>Viruses</taxon>
        <taxon>Duplodnaviria</taxon>
        <taxon>Heunggongvirae</taxon>
        <taxon>Uroviricota</taxon>
        <taxon>Caudoviricetes</taxon>
        <taxon>Pantevenvirales</taxon>
        <taxon>Straboviridae</taxon>
        <taxon>Tulanevirus</taxon>
        <taxon>Tulanevirus 50ahydr13pp</taxon>
    </lineage>
</organism>
<reference evidence="1 2" key="1">
    <citation type="submission" date="2018-04" db="EMBL/GenBank/DDBJ databases">
        <title>Complete genome sequences of new Aeromonas and Pseudomonas phages promising in phage therapy dedicated to aquaculture.</title>
        <authorList>
            <person name="Kolsut J."/>
            <person name="Wojcik E."/>
            <person name="Wojtasik A."/>
            <person name="Dastych J."/>
        </authorList>
    </citation>
    <scope>NUCLEOTIDE SEQUENCE [LARGE SCALE GENOMIC DNA]</scope>
</reference>
<evidence type="ECO:0000313" key="1">
    <source>
        <dbReference type="EMBL" id="AWH14763.1"/>
    </source>
</evidence>
<sequence length="91" mass="10728">MEFIINKFGIAFIVAVEVDRAKLEGCRFFNSLYDMNVAMPEESIGYEFLITHDSHDSQIMIHTDSRIMIHTDFNSSEVRIETERFIREYCL</sequence>
<dbReference type="EMBL" id="MH179476">
    <property type="protein sequence ID" value="AWH14763.1"/>
    <property type="molecule type" value="Genomic_DNA"/>
</dbReference>
<keyword evidence="2" id="KW-1185">Reference proteome</keyword>